<reference evidence="1 2" key="1">
    <citation type="submission" date="2013-08" db="EMBL/GenBank/DDBJ databases">
        <title>Biodegradation of aromatic compounds in biofilm forming Pseudomonas isolated from sewage sludge.</title>
        <authorList>
            <person name="Qureshi A."/>
            <person name="Ghosh S."/>
            <person name="Khardenavis A.A."/>
            <person name="Kapley A."/>
            <person name="Purohit H.J."/>
        </authorList>
    </citation>
    <scope>NUCLEOTIDE SEQUENCE [LARGE SCALE GENOMIC DNA]</scope>
    <source>
        <strain evidence="1 2">EGD-AQ6</strain>
    </source>
</reference>
<evidence type="ECO:0000313" key="1">
    <source>
        <dbReference type="EMBL" id="ERH51990.1"/>
    </source>
</evidence>
<gene>
    <name evidence="1" type="ORF">O204_08190</name>
</gene>
<organism evidence="1 2">
    <name type="scientific">Pseudomonas simiae</name>
    <dbReference type="NCBI Taxonomy" id="321846"/>
    <lineage>
        <taxon>Bacteria</taxon>
        <taxon>Pseudomonadati</taxon>
        <taxon>Pseudomonadota</taxon>
        <taxon>Gammaproteobacteria</taxon>
        <taxon>Pseudomonadales</taxon>
        <taxon>Pseudomonadaceae</taxon>
        <taxon>Pseudomonas</taxon>
    </lineage>
</organism>
<comment type="caution">
    <text evidence="1">The sequence shown here is derived from an EMBL/GenBank/DDBJ whole genome shotgun (WGS) entry which is preliminary data.</text>
</comment>
<dbReference type="AlphaFoldDB" id="U1SJL2"/>
<protein>
    <submittedName>
        <fullName evidence="1">Uncharacterized protein</fullName>
    </submittedName>
</protein>
<dbReference type="Proteomes" id="UP000016504">
    <property type="component" value="Unassembled WGS sequence"/>
</dbReference>
<dbReference type="EMBL" id="AVQG01000045">
    <property type="protein sequence ID" value="ERH51990.1"/>
    <property type="molecule type" value="Genomic_DNA"/>
</dbReference>
<sequence>MDDGGRWSHFRFFFWSFRSASREGKSYHYNDATHFIHRVHQEVIMVG</sequence>
<name>U1SJL2_9PSED</name>
<accession>U1SJL2</accession>
<proteinExistence type="predicted"/>
<evidence type="ECO:0000313" key="2">
    <source>
        <dbReference type="Proteomes" id="UP000016504"/>
    </source>
</evidence>